<gene>
    <name evidence="1" type="ORF">CONPUDRAFT_77975</name>
</gene>
<dbReference type="eggNOG" id="ENOG502SXGV">
    <property type="taxonomic scope" value="Eukaryota"/>
</dbReference>
<dbReference type="EMBL" id="JH711591">
    <property type="protein sequence ID" value="EIW74711.1"/>
    <property type="molecule type" value="Genomic_DNA"/>
</dbReference>
<organism evidence="1 2">
    <name type="scientific">Coniophora puteana (strain RWD-64-598)</name>
    <name type="common">Brown rot fungus</name>
    <dbReference type="NCBI Taxonomy" id="741705"/>
    <lineage>
        <taxon>Eukaryota</taxon>
        <taxon>Fungi</taxon>
        <taxon>Dikarya</taxon>
        <taxon>Basidiomycota</taxon>
        <taxon>Agaricomycotina</taxon>
        <taxon>Agaricomycetes</taxon>
        <taxon>Agaricomycetidae</taxon>
        <taxon>Boletales</taxon>
        <taxon>Coniophorineae</taxon>
        <taxon>Coniophoraceae</taxon>
        <taxon>Coniophora</taxon>
    </lineage>
</organism>
<evidence type="ECO:0000313" key="2">
    <source>
        <dbReference type="Proteomes" id="UP000053558"/>
    </source>
</evidence>
<sequence length="321" mass="35988">MATLQFPLDLSKLGEDDEFASLDADSSVAPPLDSISRRIAHITQFISPRGASSNGPPENIHAPFVFRAKPDSQWDGKDSVICKAGYGRKCAEKLKKEARIYSGKLSSLQGICVPRLYGSYSGLTEDGRLAVLVMEDCGEPLTRPLERLPRRAKKLMLECLVELHKAGIEHGGTRDRRNIVIRPSKTDVCELRFVGFGGANHSHACDASSEFLNDVTRPGLDRVDCKEIYQAYNESELWDKDHIVFYNKEVPTDQVTKAEDLWEVTGVLDELKEHGGLRDWEVRNAAREAFNNYCDWRRDVEASVYALFLVSHCGILLPGYK</sequence>
<dbReference type="Proteomes" id="UP000053558">
    <property type="component" value="Unassembled WGS sequence"/>
</dbReference>
<protein>
    <recommendedName>
        <fullName evidence="3">Protein kinase domain-containing protein</fullName>
    </recommendedName>
</protein>
<dbReference type="GeneID" id="19209687"/>
<dbReference type="AlphaFoldDB" id="R7SEW7"/>
<proteinExistence type="predicted"/>
<accession>R7SEW7</accession>
<keyword evidence="2" id="KW-1185">Reference proteome</keyword>
<dbReference type="SUPFAM" id="SSF56112">
    <property type="entry name" value="Protein kinase-like (PK-like)"/>
    <property type="match status" value="1"/>
</dbReference>
<evidence type="ECO:0008006" key="3">
    <source>
        <dbReference type="Google" id="ProtNLM"/>
    </source>
</evidence>
<dbReference type="KEGG" id="cput:CONPUDRAFT_77975"/>
<dbReference type="InterPro" id="IPR011009">
    <property type="entry name" value="Kinase-like_dom_sf"/>
</dbReference>
<evidence type="ECO:0000313" key="1">
    <source>
        <dbReference type="EMBL" id="EIW74711.1"/>
    </source>
</evidence>
<dbReference type="OrthoDB" id="2523749at2759"/>
<reference evidence="2" key="1">
    <citation type="journal article" date="2012" name="Science">
        <title>The Paleozoic origin of enzymatic lignin decomposition reconstructed from 31 fungal genomes.</title>
        <authorList>
            <person name="Floudas D."/>
            <person name="Binder M."/>
            <person name="Riley R."/>
            <person name="Barry K."/>
            <person name="Blanchette R.A."/>
            <person name="Henrissat B."/>
            <person name="Martinez A.T."/>
            <person name="Otillar R."/>
            <person name="Spatafora J.W."/>
            <person name="Yadav J.S."/>
            <person name="Aerts A."/>
            <person name="Benoit I."/>
            <person name="Boyd A."/>
            <person name="Carlson A."/>
            <person name="Copeland A."/>
            <person name="Coutinho P.M."/>
            <person name="de Vries R.P."/>
            <person name="Ferreira P."/>
            <person name="Findley K."/>
            <person name="Foster B."/>
            <person name="Gaskell J."/>
            <person name="Glotzer D."/>
            <person name="Gorecki P."/>
            <person name="Heitman J."/>
            <person name="Hesse C."/>
            <person name="Hori C."/>
            <person name="Igarashi K."/>
            <person name="Jurgens J.A."/>
            <person name="Kallen N."/>
            <person name="Kersten P."/>
            <person name="Kohler A."/>
            <person name="Kuees U."/>
            <person name="Kumar T.K.A."/>
            <person name="Kuo A."/>
            <person name="LaButti K."/>
            <person name="Larrondo L.F."/>
            <person name="Lindquist E."/>
            <person name="Ling A."/>
            <person name="Lombard V."/>
            <person name="Lucas S."/>
            <person name="Lundell T."/>
            <person name="Martin R."/>
            <person name="McLaughlin D.J."/>
            <person name="Morgenstern I."/>
            <person name="Morin E."/>
            <person name="Murat C."/>
            <person name="Nagy L.G."/>
            <person name="Nolan M."/>
            <person name="Ohm R.A."/>
            <person name="Patyshakuliyeva A."/>
            <person name="Rokas A."/>
            <person name="Ruiz-Duenas F.J."/>
            <person name="Sabat G."/>
            <person name="Salamov A."/>
            <person name="Samejima M."/>
            <person name="Schmutz J."/>
            <person name="Slot J.C."/>
            <person name="St John F."/>
            <person name="Stenlid J."/>
            <person name="Sun H."/>
            <person name="Sun S."/>
            <person name="Syed K."/>
            <person name="Tsang A."/>
            <person name="Wiebenga A."/>
            <person name="Young D."/>
            <person name="Pisabarro A."/>
            <person name="Eastwood D.C."/>
            <person name="Martin F."/>
            <person name="Cullen D."/>
            <person name="Grigoriev I.V."/>
            <person name="Hibbett D.S."/>
        </authorList>
    </citation>
    <scope>NUCLEOTIDE SEQUENCE [LARGE SCALE GENOMIC DNA]</scope>
    <source>
        <strain evidence="2">RWD-64-598 SS2</strain>
    </source>
</reference>
<name>R7SEW7_CONPW</name>
<dbReference type="RefSeq" id="XP_007775301.1">
    <property type="nucleotide sequence ID" value="XM_007777111.1"/>
</dbReference>